<reference evidence="2" key="1">
    <citation type="submission" date="2020-03" db="EMBL/GenBank/DDBJ databases">
        <authorList>
            <person name="He L."/>
        </authorList>
    </citation>
    <scope>NUCLEOTIDE SEQUENCE</scope>
    <source>
        <strain evidence="2">CkLH20</strain>
    </source>
</reference>
<sequence>MGSSPHGPDARIGRDPESPNSSQLLLPGDEELIESFQGDPQRKKFYDFNCYLDQNGNNVDMMTRMRLIMREFPDPKERTEFNNFTASWYGRTALLKPEIDSVDDFLTKLRSMNYADPAARAHWLWTMQMGSAPFVRLGESKHGSFFTGYGMRRAPGFLEPGFYNPETHDLQTGGNLQSNNVLKVIHGSLLGIDKNTENAAPQHGTLPQQGISEPFVFAQLGNLYAYNGEIEWNDMRHRQYNEVLSGGTWDQTRFGVVLRLTSMGTSLGVYVIYNCWEHDPNTGEDTLIRPEDMDKDFVGRVHRRCGNSQRFTVAKIAENLSDLEDPHRTFDFRIISTKVPILVNALQADHRGANLVGDFDGVGAGN</sequence>
<dbReference type="EMBL" id="JAATWM020000040">
    <property type="protein sequence ID" value="KAF9872090.1"/>
    <property type="molecule type" value="Genomic_DNA"/>
</dbReference>
<reference evidence="2" key="2">
    <citation type="submission" date="2020-11" db="EMBL/GenBank/DDBJ databases">
        <title>Whole genome sequencing of Colletotrichum sp.</title>
        <authorList>
            <person name="Li H."/>
        </authorList>
    </citation>
    <scope>NUCLEOTIDE SEQUENCE</scope>
    <source>
        <strain evidence="2">CkLH20</strain>
    </source>
</reference>
<dbReference type="Proteomes" id="UP000781932">
    <property type="component" value="Unassembled WGS sequence"/>
</dbReference>
<evidence type="ECO:0000313" key="2">
    <source>
        <dbReference type="EMBL" id="KAF9872090.1"/>
    </source>
</evidence>
<keyword evidence="3" id="KW-1185">Reference proteome</keyword>
<evidence type="ECO:0000256" key="1">
    <source>
        <dbReference type="SAM" id="MobiDB-lite"/>
    </source>
</evidence>
<accession>A0A9P6HXS1</accession>
<dbReference type="GeneID" id="62166215"/>
<feature type="compositionally biased region" description="Basic and acidic residues" evidence="1">
    <location>
        <begin position="8"/>
        <end position="17"/>
    </location>
</feature>
<dbReference type="RefSeq" id="XP_038741551.1">
    <property type="nucleotide sequence ID" value="XM_038893141.1"/>
</dbReference>
<proteinExistence type="predicted"/>
<dbReference type="AlphaFoldDB" id="A0A9P6HXS1"/>
<evidence type="ECO:0000313" key="3">
    <source>
        <dbReference type="Proteomes" id="UP000781932"/>
    </source>
</evidence>
<name>A0A9P6HXS1_9PEZI</name>
<comment type="caution">
    <text evidence="2">The sequence shown here is derived from an EMBL/GenBank/DDBJ whole genome shotgun (WGS) entry which is preliminary data.</text>
</comment>
<dbReference type="OrthoDB" id="5430299at2759"/>
<protein>
    <submittedName>
        <fullName evidence="2">Uncharacterized protein</fullName>
    </submittedName>
</protein>
<feature type="region of interest" description="Disordered" evidence="1">
    <location>
        <begin position="1"/>
        <end position="23"/>
    </location>
</feature>
<organism evidence="2 3">
    <name type="scientific">Colletotrichum karsti</name>
    <dbReference type="NCBI Taxonomy" id="1095194"/>
    <lineage>
        <taxon>Eukaryota</taxon>
        <taxon>Fungi</taxon>
        <taxon>Dikarya</taxon>
        <taxon>Ascomycota</taxon>
        <taxon>Pezizomycotina</taxon>
        <taxon>Sordariomycetes</taxon>
        <taxon>Hypocreomycetidae</taxon>
        <taxon>Glomerellales</taxon>
        <taxon>Glomerellaceae</taxon>
        <taxon>Colletotrichum</taxon>
        <taxon>Colletotrichum boninense species complex</taxon>
    </lineage>
</organism>
<gene>
    <name evidence="2" type="ORF">CkaCkLH20_10427</name>
</gene>